<dbReference type="PANTHER" id="PTHR36115:SF4">
    <property type="entry name" value="MEMBRANE PROTEIN"/>
    <property type="match status" value="1"/>
</dbReference>
<evidence type="ECO:0000256" key="3">
    <source>
        <dbReference type="ARBA" id="ARBA00022692"/>
    </source>
</evidence>
<evidence type="ECO:0000256" key="4">
    <source>
        <dbReference type="ARBA" id="ARBA00022989"/>
    </source>
</evidence>
<dbReference type="AlphaFoldDB" id="A0A286FBS7"/>
<feature type="transmembrane region" description="Helical" evidence="6">
    <location>
        <begin position="65"/>
        <end position="83"/>
    </location>
</feature>
<evidence type="ECO:0000256" key="6">
    <source>
        <dbReference type="SAM" id="Phobius"/>
    </source>
</evidence>
<dbReference type="InterPro" id="IPR051791">
    <property type="entry name" value="Pra-immunoreactive"/>
</dbReference>
<evidence type="ECO:0000256" key="2">
    <source>
        <dbReference type="ARBA" id="ARBA00022475"/>
    </source>
</evidence>
<evidence type="ECO:0000259" key="7">
    <source>
        <dbReference type="Pfam" id="PF06271"/>
    </source>
</evidence>
<organism evidence="8 9">
    <name type="scientific">Spirosoma fluviale</name>
    <dbReference type="NCBI Taxonomy" id="1597977"/>
    <lineage>
        <taxon>Bacteria</taxon>
        <taxon>Pseudomonadati</taxon>
        <taxon>Bacteroidota</taxon>
        <taxon>Cytophagia</taxon>
        <taxon>Cytophagales</taxon>
        <taxon>Cytophagaceae</taxon>
        <taxon>Spirosoma</taxon>
    </lineage>
</organism>
<gene>
    <name evidence="8" type="ORF">SAMN06269250_1509</name>
</gene>
<name>A0A286FBS7_9BACT</name>
<dbReference type="InterPro" id="IPR010432">
    <property type="entry name" value="RDD"/>
</dbReference>
<keyword evidence="3 6" id="KW-0812">Transmembrane</keyword>
<dbReference type="Pfam" id="PF06271">
    <property type="entry name" value="RDD"/>
    <property type="match status" value="1"/>
</dbReference>
<feature type="domain" description="RDD" evidence="7">
    <location>
        <begin position="22"/>
        <end position="125"/>
    </location>
</feature>
<keyword evidence="4 6" id="KW-1133">Transmembrane helix</keyword>
<accession>A0A286FBS7</accession>
<protein>
    <submittedName>
        <fullName evidence="8">Uncharacterized membrane protein YckC, RDD family</fullName>
    </submittedName>
</protein>
<dbReference type="PANTHER" id="PTHR36115">
    <property type="entry name" value="PROLINE-RICH ANTIGEN HOMOLOG-RELATED"/>
    <property type="match status" value="1"/>
</dbReference>
<proteinExistence type="predicted"/>
<feature type="transmembrane region" description="Helical" evidence="6">
    <location>
        <begin position="31"/>
        <end position="53"/>
    </location>
</feature>
<evidence type="ECO:0000256" key="5">
    <source>
        <dbReference type="ARBA" id="ARBA00023136"/>
    </source>
</evidence>
<dbReference type="EMBL" id="OCNH01000001">
    <property type="protein sequence ID" value="SOD80652.1"/>
    <property type="molecule type" value="Genomic_DNA"/>
</dbReference>
<sequence>MEPHTRDLLNADELLAEPCLPASQGKRFLNLLIDFVFFYIIMVTVGVIMFLISPELLDSKVLTNRVTSMLLYVAYYLAFEAWLGKTPGKILTKTKVVDKNGQKPDLLTCLWRNLARLIPFDTFTFLREKPIGMHDRMSGTMVVDDRPSLSLDQSIRNTPY</sequence>
<evidence type="ECO:0000313" key="8">
    <source>
        <dbReference type="EMBL" id="SOD80652.1"/>
    </source>
</evidence>
<keyword evidence="9" id="KW-1185">Reference proteome</keyword>
<reference evidence="9" key="1">
    <citation type="submission" date="2017-09" db="EMBL/GenBank/DDBJ databases">
        <authorList>
            <person name="Varghese N."/>
            <person name="Submissions S."/>
        </authorList>
    </citation>
    <scope>NUCLEOTIDE SEQUENCE [LARGE SCALE GENOMIC DNA]</scope>
    <source>
        <strain evidence="9">DSM 29961</strain>
    </source>
</reference>
<evidence type="ECO:0000313" key="9">
    <source>
        <dbReference type="Proteomes" id="UP000219452"/>
    </source>
</evidence>
<dbReference type="GO" id="GO:0005886">
    <property type="term" value="C:plasma membrane"/>
    <property type="evidence" value="ECO:0007669"/>
    <property type="project" value="UniProtKB-SubCell"/>
</dbReference>
<dbReference type="Proteomes" id="UP000219452">
    <property type="component" value="Unassembled WGS sequence"/>
</dbReference>
<keyword evidence="2" id="KW-1003">Cell membrane</keyword>
<comment type="subcellular location">
    <subcellularLocation>
        <location evidence="1">Cell membrane</location>
        <topology evidence="1">Multi-pass membrane protein</topology>
    </subcellularLocation>
</comment>
<evidence type="ECO:0000256" key="1">
    <source>
        <dbReference type="ARBA" id="ARBA00004651"/>
    </source>
</evidence>
<keyword evidence="5 6" id="KW-0472">Membrane</keyword>